<evidence type="ECO:0000313" key="2">
    <source>
        <dbReference type="Proteomes" id="UP000053558"/>
    </source>
</evidence>
<evidence type="ECO:0000313" key="1">
    <source>
        <dbReference type="EMBL" id="EIW76378.1"/>
    </source>
</evidence>
<dbReference type="PANTHER" id="PTHR34706:SF1">
    <property type="entry name" value="VWFA DOMAIN-CONTAINING PROTEIN"/>
    <property type="match status" value="1"/>
</dbReference>
<accession>A0A5M3MAS4</accession>
<dbReference type="Proteomes" id="UP000053558">
    <property type="component" value="Unassembled WGS sequence"/>
</dbReference>
<organism evidence="1 2">
    <name type="scientific">Coniophora puteana (strain RWD-64-598)</name>
    <name type="common">Brown rot fungus</name>
    <dbReference type="NCBI Taxonomy" id="741705"/>
    <lineage>
        <taxon>Eukaryota</taxon>
        <taxon>Fungi</taxon>
        <taxon>Dikarya</taxon>
        <taxon>Basidiomycota</taxon>
        <taxon>Agaricomycotina</taxon>
        <taxon>Agaricomycetes</taxon>
        <taxon>Agaricomycetidae</taxon>
        <taxon>Boletales</taxon>
        <taxon>Coniophorineae</taxon>
        <taxon>Coniophoraceae</taxon>
        <taxon>Coniophora</taxon>
    </lineage>
</organism>
<comment type="caution">
    <text evidence="1">The sequence shown here is derived from an EMBL/GenBank/DDBJ whole genome shotgun (WGS) entry which is preliminary data.</text>
</comment>
<gene>
    <name evidence="1" type="ORF">CONPUDRAFT_130975</name>
</gene>
<reference evidence="2" key="1">
    <citation type="journal article" date="2012" name="Science">
        <title>The Paleozoic origin of enzymatic lignin decomposition reconstructed from 31 fungal genomes.</title>
        <authorList>
            <person name="Floudas D."/>
            <person name="Binder M."/>
            <person name="Riley R."/>
            <person name="Barry K."/>
            <person name="Blanchette R.A."/>
            <person name="Henrissat B."/>
            <person name="Martinez A.T."/>
            <person name="Otillar R."/>
            <person name="Spatafora J.W."/>
            <person name="Yadav J.S."/>
            <person name="Aerts A."/>
            <person name="Benoit I."/>
            <person name="Boyd A."/>
            <person name="Carlson A."/>
            <person name="Copeland A."/>
            <person name="Coutinho P.M."/>
            <person name="de Vries R.P."/>
            <person name="Ferreira P."/>
            <person name="Findley K."/>
            <person name="Foster B."/>
            <person name="Gaskell J."/>
            <person name="Glotzer D."/>
            <person name="Gorecki P."/>
            <person name="Heitman J."/>
            <person name="Hesse C."/>
            <person name="Hori C."/>
            <person name="Igarashi K."/>
            <person name="Jurgens J.A."/>
            <person name="Kallen N."/>
            <person name="Kersten P."/>
            <person name="Kohler A."/>
            <person name="Kuees U."/>
            <person name="Kumar T.K.A."/>
            <person name="Kuo A."/>
            <person name="LaButti K."/>
            <person name="Larrondo L.F."/>
            <person name="Lindquist E."/>
            <person name="Ling A."/>
            <person name="Lombard V."/>
            <person name="Lucas S."/>
            <person name="Lundell T."/>
            <person name="Martin R."/>
            <person name="McLaughlin D.J."/>
            <person name="Morgenstern I."/>
            <person name="Morin E."/>
            <person name="Murat C."/>
            <person name="Nagy L.G."/>
            <person name="Nolan M."/>
            <person name="Ohm R.A."/>
            <person name="Patyshakuliyeva A."/>
            <person name="Rokas A."/>
            <person name="Ruiz-Duenas F.J."/>
            <person name="Sabat G."/>
            <person name="Salamov A."/>
            <person name="Samejima M."/>
            <person name="Schmutz J."/>
            <person name="Slot J.C."/>
            <person name="St John F."/>
            <person name="Stenlid J."/>
            <person name="Sun H."/>
            <person name="Sun S."/>
            <person name="Syed K."/>
            <person name="Tsang A."/>
            <person name="Wiebenga A."/>
            <person name="Young D."/>
            <person name="Pisabarro A."/>
            <person name="Eastwood D.C."/>
            <person name="Martin F."/>
            <person name="Cullen D."/>
            <person name="Grigoriev I.V."/>
            <person name="Hibbett D.S."/>
        </authorList>
    </citation>
    <scope>NUCLEOTIDE SEQUENCE [LARGE SCALE GENOMIC DNA]</scope>
    <source>
        <strain evidence="2">RWD-64-598 SS2</strain>
    </source>
</reference>
<dbReference type="GeneID" id="19200305"/>
<dbReference type="SUPFAM" id="SSF53300">
    <property type="entry name" value="vWA-like"/>
    <property type="match status" value="1"/>
</dbReference>
<dbReference type="OrthoDB" id="2142040at2759"/>
<proteinExistence type="predicted"/>
<dbReference type="OMA" id="ASKCEQF"/>
<dbReference type="RefSeq" id="XP_007773611.1">
    <property type="nucleotide sequence ID" value="XM_007775421.1"/>
</dbReference>
<dbReference type="InterPro" id="IPR036465">
    <property type="entry name" value="vWFA_dom_sf"/>
</dbReference>
<keyword evidence="2" id="KW-1185">Reference proteome</keyword>
<sequence>MQGKRWSQAREAIAELAAIASEYDANGIDIHFLNSDHQGKGLKSAKKVRDVFNKVSPKYSTPLGPVVREVLAAYKDQLVDGKKRKKTIKPVNYLVITDGRPDDEQDLEDAIVKFAHWLDREEYPPTQVGIQFVQVGNDSEASEYLQKLDNNLSPKKGIRDIVDTERYNGDVTAAKLIKLMIGGINRRVDIKGGEVMMQH</sequence>
<evidence type="ECO:0008006" key="3">
    <source>
        <dbReference type="Google" id="ProtNLM"/>
    </source>
</evidence>
<dbReference type="KEGG" id="cput:CONPUDRAFT_130975"/>
<dbReference type="PANTHER" id="PTHR34706">
    <property type="entry name" value="SLR1338 PROTEIN"/>
    <property type="match status" value="1"/>
</dbReference>
<dbReference type="EMBL" id="JH711586">
    <property type="protein sequence ID" value="EIW76378.1"/>
    <property type="molecule type" value="Genomic_DNA"/>
</dbReference>
<protein>
    <recommendedName>
        <fullName evidence="3">VWFA domain-containing protein</fullName>
    </recommendedName>
</protein>
<name>A0A5M3MAS4_CONPW</name>
<dbReference type="AlphaFoldDB" id="A0A5M3MAS4"/>